<reference evidence="1 2" key="1">
    <citation type="submission" date="2016-10" db="EMBL/GenBank/DDBJ databases">
        <authorList>
            <person name="de Groot N.N."/>
        </authorList>
    </citation>
    <scope>NUCLEOTIDE SEQUENCE [LARGE SCALE GENOMIC DNA]</scope>
    <source>
        <strain evidence="1 2">DSM 15345</strain>
    </source>
</reference>
<dbReference type="EMBL" id="FNQM01000014">
    <property type="protein sequence ID" value="SEA85116.1"/>
    <property type="molecule type" value="Genomic_DNA"/>
</dbReference>
<organism evidence="1 2">
    <name type="scientific">Rubrimonas cliftonensis</name>
    <dbReference type="NCBI Taxonomy" id="89524"/>
    <lineage>
        <taxon>Bacteria</taxon>
        <taxon>Pseudomonadati</taxon>
        <taxon>Pseudomonadota</taxon>
        <taxon>Alphaproteobacteria</taxon>
        <taxon>Rhodobacterales</taxon>
        <taxon>Paracoccaceae</taxon>
        <taxon>Rubrimonas</taxon>
    </lineage>
</organism>
<sequence length="176" mass="18789">MDTAAIFEGAARLEQRLRDDACPDDADRLRDVLAGDPPSLPALRRALRAIAAHAETHGHDEPDVRAMLAEIAAAPAGGSRLTLRAATLAYDLRTRGEDADARRIETALRPARPNQRRLRRALAAAGRTGFGYPGAEPEAVALVAEIDSRMEARRPSFGWPWLAGATAVAVLALALA</sequence>
<dbReference type="AlphaFoldDB" id="A0A1H4EJJ3"/>
<keyword evidence="2" id="KW-1185">Reference proteome</keyword>
<dbReference type="Proteomes" id="UP000198703">
    <property type="component" value="Unassembled WGS sequence"/>
</dbReference>
<accession>A0A1H4EJJ3</accession>
<name>A0A1H4EJJ3_9RHOB</name>
<protein>
    <submittedName>
        <fullName evidence="1">Uncharacterized protein</fullName>
    </submittedName>
</protein>
<evidence type="ECO:0000313" key="1">
    <source>
        <dbReference type="EMBL" id="SEA85116.1"/>
    </source>
</evidence>
<proteinExistence type="predicted"/>
<dbReference type="STRING" id="89524.SAMN05444370_11450"/>
<dbReference type="RefSeq" id="WP_093255326.1">
    <property type="nucleotide sequence ID" value="NZ_FNQM01000014.1"/>
</dbReference>
<evidence type="ECO:0000313" key="2">
    <source>
        <dbReference type="Proteomes" id="UP000198703"/>
    </source>
</evidence>
<gene>
    <name evidence="1" type="ORF">SAMN05444370_11450</name>
</gene>